<dbReference type="EMBL" id="JBJKTR010000019">
    <property type="protein sequence ID" value="KAL3333108.1"/>
    <property type="molecule type" value="Genomic_DNA"/>
</dbReference>
<keyword evidence="4 5" id="KW-0472">Membrane</keyword>
<evidence type="ECO:0000256" key="5">
    <source>
        <dbReference type="SAM" id="Phobius"/>
    </source>
</evidence>
<accession>A0ABD2RMK0</accession>
<evidence type="ECO:0000256" key="1">
    <source>
        <dbReference type="ARBA" id="ARBA00004141"/>
    </source>
</evidence>
<feature type="domain" description="Sugar phosphate transporter" evidence="6">
    <location>
        <begin position="145"/>
        <end position="312"/>
    </location>
</feature>
<dbReference type="AlphaFoldDB" id="A0ABD2RMK0"/>
<proteinExistence type="predicted"/>
<name>A0ABD2RMK0_9SOLN</name>
<reference evidence="7 8" key="1">
    <citation type="submission" date="2024-05" db="EMBL/GenBank/DDBJ databases">
        <title>De novo assembly of an allotetraploid wild potato.</title>
        <authorList>
            <person name="Hosaka A.J."/>
        </authorList>
    </citation>
    <scope>NUCLEOTIDE SEQUENCE [LARGE SCALE GENOMIC DNA]</scope>
    <source>
        <tissue evidence="7">Young leaves</tissue>
    </source>
</reference>
<dbReference type="PANTHER" id="PTHR11132">
    <property type="entry name" value="SOLUTE CARRIER FAMILY 35"/>
    <property type="match status" value="1"/>
</dbReference>
<dbReference type="InterPro" id="IPR004853">
    <property type="entry name" value="Sugar_P_trans_dom"/>
</dbReference>
<evidence type="ECO:0000256" key="4">
    <source>
        <dbReference type="ARBA" id="ARBA00023136"/>
    </source>
</evidence>
<keyword evidence="3 5" id="KW-1133">Transmembrane helix</keyword>
<feature type="transmembrane region" description="Helical" evidence="5">
    <location>
        <begin position="237"/>
        <end position="263"/>
    </location>
</feature>
<evidence type="ECO:0000313" key="7">
    <source>
        <dbReference type="EMBL" id="KAL3333108.1"/>
    </source>
</evidence>
<evidence type="ECO:0000256" key="3">
    <source>
        <dbReference type="ARBA" id="ARBA00022989"/>
    </source>
</evidence>
<evidence type="ECO:0000313" key="8">
    <source>
        <dbReference type="Proteomes" id="UP001627284"/>
    </source>
</evidence>
<feature type="transmembrane region" description="Helical" evidence="5">
    <location>
        <begin position="269"/>
        <end position="288"/>
    </location>
</feature>
<organism evidence="7 8">
    <name type="scientific">Solanum stoloniferum</name>
    <dbReference type="NCBI Taxonomy" id="62892"/>
    <lineage>
        <taxon>Eukaryota</taxon>
        <taxon>Viridiplantae</taxon>
        <taxon>Streptophyta</taxon>
        <taxon>Embryophyta</taxon>
        <taxon>Tracheophyta</taxon>
        <taxon>Spermatophyta</taxon>
        <taxon>Magnoliopsida</taxon>
        <taxon>eudicotyledons</taxon>
        <taxon>Gunneridae</taxon>
        <taxon>Pentapetalae</taxon>
        <taxon>asterids</taxon>
        <taxon>lamiids</taxon>
        <taxon>Solanales</taxon>
        <taxon>Solanaceae</taxon>
        <taxon>Solanoideae</taxon>
        <taxon>Solaneae</taxon>
        <taxon>Solanum</taxon>
    </lineage>
</organism>
<evidence type="ECO:0000259" key="6">
    <source>
        <dbReference type="Pfam" id="PF03151"/>
    </source>
</evidence>
<keyword evidence="2 5" id="KW-0812">Transmembrane</keyword>
<protein>
    <recommendedName>
        <fullName evidence="6">Sugar phosphate transporter domain-containing protein</fullName>
    </recommendedName>
</protein>
<feature type="transmembrane region" description="Helical" evidence="5">
    <location>
        <begin position="183"/>
        <end position="200"/>
    </location>
</feature>
<dbReference type="InterPro" id="IPR050186">
    <property type="entry name" value="TPT_transporter"/>
</dbReference>
<dbReference type="GO" id="GO:0016020">
    <property type="term" value="C:membrane"/>
    <property type="evidence" value="ECO:0007669"/>
    <property type="project" value="UniProtKB-SubCell"/>
</dbReference>
<comment type="caution">
    <text evidence="7">The sequence shown here is derived from an EMBL/GenBank/DDBJ whole genome shotgun (WGS) entry which is preliminary data.</text>
</comment>
<feature type="transmembrane region" description="Helical" evidence="5">
    <location>
        <begin position="143"/>
        <end position="163"/>
    </location>
</feature>
<dbReference type="Proteomes" id="UP001627284">
    <property type="component" value="Unassembled WGS sequence"/>
</dbReference>
<gene>
    <name evidence="7" type="ORF">AABB24_033268</name>
</gene>
<comment type="subcellular location">
    <subcellularLocation>
        <location evidence="1">Membrane</location>
        <topology evidence="1">Multi-pass membrane protein</topology>
    </subcellularLocation>
</comment>
<feature type="transmembrane region" description="Helical" evidence="5">
    <location>
        <begin position="295"/>
        <end position="314"/>
    </location>
</feature>
<dbReference type="Pfam" id="PF03151">
    <property type="entry name" value="TPT"/>
    <property type="match status" value="1"/>
</dbReference>
<sequence>MLESELTIEKVEQSASDNFRRAPSFSGWYDDNDTIHSAELGNAGTLTDDFDFELPLVNQIGIGNGSVDVDTQNYNFKPRMKGGGDLAVASTANGKDRYVPFDVENGPRSSQTYSNVHGEGSTHLDHHDASQTKFKNVVSIADVLKTLFLVLVWYIFSTFLTLYNKTLLGDHLGRFPAPLLMNTFHFAMQAILSKGITWFWSRKFQPTVKMTWRDYFLRVVPTALSTAMDVNLSNASLVFISVTFATMCKSAAPIFLLLFAFAFRLETPSLKLLGIMLIISIGVLLTVAKETEFEFWGFIFVMLAAVMSGFRWTMTQILLQV</sequence>
<keyword evidence="8" id="KW-1185">Reference proteome</keyword>
<evidence type="ECO:0000256" key="2">
    <source>
        <dbReference type="ARBA" id="ARBA00022692"/>
    </source>
</evidence>